<comment type="subcellular location">
    <subcellularLocation>
        <location evidence="7">Cytoplasm</location>
    </subcellularLocation>
</comment>
<keyword evidence="5 7" id="KW-0067">ATP-binding</keyword>
<dbReference type="KEGG" id="cbv:U729_418"/>
<dbReference type="PANTHER" id="PTHR21087">
    <property type="entry name" value="SHIKIMATE KINASE"/>
    <property type="match status" value="1"/>
</dbReference>
<feature type="binding site" evidence="7">
    <location>
        <position position="36"/>
    </location>
    <ligand>
        <name>substrate</name>
    </ligand>
</feature>
<keyword evidence="1 7" id="KW-0028">Amino-acid biosynthesis</keyword>
<accession>A0A0A7FVG2</accession>
<organism evidence="8 9">
    <name type="scientific">Clostridium baratii str. Sullivan</name>
    <dbReference type="NCBI Taxonomy" id="1415775"/>
    <lineage>
        <taxon>Bacteria</taxon>
        <taxon>Bacillati</taxon>
        <taxon>Bacillota</taxon>
        <taxon>Clostridia</taxon>
        <taxon>Eubacteriales</taxon>
        <taxon>Clostridiaceae</taxon>
        <taxon>Clostridium</taxon>
    </lineage>
</organism>
<dbReference type="InterPro" id="IPR031322">
    <property type="entry name" value="Shikimate/glucono_kinase"/>
</dbReference>
<comment type="subunit">
    <text evidence="7">Monomer.</text>
</comment>
<proteinExistence type="inferred from homology"/>
<dbReference type="GO" id="GO:0005829">
    <property type="term" value="C:cytosol"/>
    <property type="evidence" value="ECO:0007669"/>
    <property type="project" value="TreeGrafter"/>
</dbReference>
<dbReference type="RefSeq" id="WP_039311263.1">
    <property type="nucleotide sequence ID" value="NZ_CP006905.1"/>
</dbReference>
<protein>
    <recommendedName>
        <fullName evidence="7">Shikimate kinase</fullName>
        <shortName evidence="7">SK</shortName>
        <ecNumber evidence="7">2.7.1.71</ecNumber>
    </recommendedName>
</protein>
<evidence type="ECO:0000256" key="5">
    <source>
        <dbReference type="ARBA" id="ARBA00022840"/>
    </source>
</evidence>
<dbReference type="UniPathway" id="UPA00053">
    <property type="reaction ID" value="UER00088"/>
</dbReference>
<keyword evidence="2 7" id="KW-0808">Transferase</keyword>
<dbReference type="STRING" id="1561.NPD11_2587"/>
<dbReference type="Pfam" id="PF01202">
    <property type="entry name" value="SKI"/>
    <property type="match status" value="1"/>
</dbReference>
<keyword evidence="3 7" id="KW-0547">Nucleotide-binding</keyword>
<feature type="binding site" evidence="7">
    <location>
        <position position="118"/>
    </location>
    <ligand>
        <name>ATP</name>
        <dbReference type="ChEBI" id="CHEBI:30616"/>
    </ligand>
</feature>
<keyword evidence="6 7" id="KW-0057">Aromatic amino acid biosynthesis</keyword>
<evidence type="ECO:0000313" key="8">
    <source>
        <dbReference type="EMBL" id="AIY82915.1"/>
    </source>
</evidence>
<name>A0A0A7FVG2_9CLOT</name>
<keyword evidence="4 7" id="KW-0418">Kinase</keyword>
<evidence type="ECO:0000256" key="4">
    <source>
        <dbReference type="ARBA" id="ARBA00022777"/>
    </source>
</evidence>
<feature type="binding site" evidence="7">
    <location>
        <position position="81"/>
    </location>
    <ligand>
        <name>substrate</name>
    </ligand>
</feature>
<dbReference type="PANTHER" id="PTHR21087:SF16">
    <property type="entry name" value="SHIKIMATE KINASE 1, CHLOROPLASTIC"/>
    <property type="match status" value="1"/>
</dbReference>
<keyword evidence="7" id="KW-0963">Cytoplasm</keyword>
<dbReference type="Gene3D" id="3.40.50.300">
    <property type="entry name" value="P-loop containing nucleotide triphosphate hydrolases"/>
    <property type="match status" value="1"/>
</dbReference>
<keyword evidence="7" id="KW-0460">Magnesium</keyword>
<dbReference type="SUPFAM" id="SSF52540">
    <property type="entry name" value="P-loop containing nucleoside triphosphate hydrolases"/>
    <property type="match status" value="1"/>
</dbReference>
<sequence length="170" mass="19772">MEKRDKIILIGMPGSGKTTIGKILAKELNYNFYDMDDYIEDTSKKSIKELFEKSEENFRNIETEACRELSLKKRCIISTGGGVVKRDINMNILRESGIIVFINRPTEKILEDVDISKRPLLKNGKERLYKLYDERFCKYKNSCHIEVLNDGFLRDAIDLTKLKLKGKIKE</sequence>
<dbReference type="EC" id="2.7.1.71" evidence="7"/>
<comment type="cofactor">
    <cofactor evidence="7">
        <name>Mg(2+)</name>
        <dbReference type="ChEBI" id="CHEBI:18420"/>
    </cofactor>
    <text evidence="7">Binds 1 Mg(2+) ion per subunit.</text>
</comment>
<dbReference type="InterPro" id="IPR027417">
    <property type="entry name" value="P-loop_NTPase"/>
</dbReference>
<dbReference type="EMBL" id="CP006905">
    <property type="protein sequence ID" value="AIY82915.1"/>
    <property type="molecule type" value="Genomic_DNA"/>
</dbReference>
<dbReference type="OrthoDB" id="9800332at2"/>
<dbReference type="GO" id="GO:0004765">
    <property type="term" value="F:shikimate kinase activity"/>
    <property type="evidence" value="ECO:0007669"/>
    <property type="project" value="UniProtKB-UniRule"/>
</dbReference>
<comment type="catalytic activity">
    <reaction evidence="7">
        <text>shikimate + ATP = 3-phosphoshikimate + ADP + H(+)</text>
        <dbReference type="Rhea" id="RHEA:13121"/>
        <dbReference type="ChEBI" id="CHEBI:15378"/>
        <dbReference type="ChEBI" id="CHEBI:30616"/>
        <dbReference type="ChEBI" id="CHEBI:36208"/>
        <dbReference type="ChEBI" id="CHEBI:145989"/>
        <dbReference type="ChEBI" id="CHEBI:456216"/>
        <dbReference type="EC" id="2.7.1.71"/>
    </reaction>
</comment>
<dbReference type="HAMAP" id="MF_00109">
    <property type="entry name" value="Shikimate_kinase"/>
    <property type="match status" value="1"/>
</dbReference>
<feature type="binding site" evidence="7">
    <location>
        <position position="59"/>
    </location>
    <ligand>
        <name>substrate</name>
    </ligand>
</feature>
<reference evidence="8 9" key="1">
    <citation type="journal article" date="2015" name="Infect. Genet. Evol.">
        <title>Genomic sequences of six botulinum neurotoxin-producing strains representing three clostridial species illustrate the mobility and diversity of botulinum neurotoxin genes.</title>
        <authorList>
            <person name="Smith T.J."/>
            <person name="Hill K.K."/>
            <person name="Xie G."/>
            <person name="Foley B.T."/>
            <person name="Williamson C.H."/>
            <person name="Foster J.T."/>
            <person name="Johnson S.L."/>
            <person name="Chertkov O."/>
            <person name="Teshima H."/>
            <person name="Gibbons H.S."/>
            <person name="Johnsky L.A."/>
            <person name="Karavis M.A."/>
            <person name="Smith L.A."/>
        </authorList>
    </citation>
    <scope>NUCLEOTIDE SEQUENCE [LARGE SCALE GENOMIC DNA]</scope>
    <source>
        <strain evidence="8">Sullivan</strain>
    </source>
</reference>
<comment type="similarity">
    <text evidence="7">Belongs to the shikimate kinase family.</text>
</comment>
<dbReference type="PRINTS" id="PR01100">
    <property type="entry name" value="SHIKIMTKNASE"/>
</dbReference>
<comment type="pathway">
    <text evidence="7">Metabolic intermediate biosynthesis; chorismate biosynthesis; chorismate from D-erythrose 4-phosphate and phosphoenolpyruvate: step 5/7.</text>
</comment>
<dbReference type="InterPro" id="IPR000623">
    <property type="entry name" value="Shikimate_kinase/TSH1"/>
</dbReference>
<feature type="binding site" evidence="7">
    <location>
        <position position="18"/>
    </location>
    <ligand>
        <name>Mg(2+)</name>
        <dbReference type="ChEBI" id="CHEBI:18420"/>
    </ligand>
</feature>
<dbReference type="GO" id="GO:0008652">
    <property type="term" value="P:amino acid biosynthetic process"/>
    <property type="evidence" value="ECO:0007669"/>
    <property type="project" value="UniProtKB-KW"/>
</dbReference>
<dbReference type="GO" id="GO:0000287">
    <property type="term" value="F:magnesium ion binding"/>
    <property type="evidence" value="ECO:0007669"/>
    <property type="project" value="UniProtKB-UniRule"/>
</dbReference>
<evidence type="ECO:0000256" key="6">
    <source>
        <dbReference type="ARBA" id="ARBA00023141"/>
    </source>
</evidence>
<dbReference type="Proteomes" id="UP000030635">
    <property type="component" value="Chromosome"/>
</dbReference>
<evidence type="ECO:0000313" key="9">
    <source>
        <dbReference type="Proteomes" id="UP000030635"/>
    </source>
</evidence>
<dbReference type="HOGENOM" id="CLU_057607_4_0_9"/>
<dbReference type="GO" id="GO:0009423">
    <property type="term" value="P:chorismate biosynthetic process"/>
    <property type="evidence" value="ECO:0007669"/>
    <property type="project" value="UniProtKB-UniRule"/>
</dbReference>
<feature type="binding site" evidence="7">
    <location>
        <begin position="14"/>
        <end position="19"/>
    </location>
    <ligand>
        <name>ATP</name>
        <dbReference type="ChEBI" id="CHEBI:30616"/>
    </ligand>
</feature>
<feature type="binding site" evidence="7">
    <location>
        <position position="135"/>
    </location>
    <ligand>
        <name>substrate</name>
    </ligand>
</feature>
<comment type="caution">
    <text evidence="7">Lacks conserved residue(s) required for the propagation of feature annotation.</text>
</comment>
<dbReference type="GO" id="GO:0005524">
    <property type="term" value="F:ATP binding"/>
    <property type="evidence" value="ECO:0007669"/>
    <property type="project" value="UniProtKB-UniRule"/>
</dbReference>
<keyword evidence="7" id="KW-0479">Metal-binding</keyword>
<dbReference type="eggNOG" id="COG0703">
    <property type="taxonomic scope" value="Bacteria"/>
</dbReference>
<dbReference type="GO" id="GO:0009073">
    <property type="term" value="P:aromatic amino acid family biosynthetic process"/>
    <property type="evidence" value="ECO:0007669"/>
    <property type="project" value="UniProtKB-KW"/>
</dbReference>
<gene>
    <name evidence="7" type="primary">aroK</name>
    <name evidence="8" type="ORF">U729_418</name>
</gene>
<evidence type="ECO:0000256" key="7">
    <source>
        <dbReference type="HAMAP-Rule" id="MF_00109"/>
    </source>
</evidence>
<evidence type="ECO:0000256" key="1">
    <source>
        <dbReference type="ARBA" id="ARBA00022605"/>
    </source>
</evidence>
<dbReference type="CDD" id="cd00464">
    <property type="entry name" value="SK"/>
    <property type="match status" value="1"/>
</dbReference>
<comment type="function">
    <text evidence="7">Catalyzes the specific phosphorylation of the 3-hydroxyl group of shikimic acid using ATP as a cosubstrate.</text>
</comment>
<dbReference type="AlphaFoldDB" id="A0A0A7FVG2"/>
<evidence type="ECO:0000256" key="2">
    <source>
        <dbReference type="ARBA" id="ARBA00022679"/>
    </source>
</evidence>
<keyword evidence="9" id="KW-1185">Reference proteome</keyword>
<evidence type="ECO:0000256" key="3">
    <source>
        <dbReference type="ARBA" id="ARBA00022741"/>
    </source>
</evidence>